<evidence type="ECO:0000256" key="6">
    <source>
        <dbReference type="ARBA" id="ARBA00022619"/>
    </source>
</evidence>
<sequence>MSEKIRKAIAALQRGELIIVQDDQSRENEGDLVGLAALASPAKINQALSIGRGVLCAPITADRAQALDLPEMVQQNSEKFGTRFTIAVDHVATTTGVSANDRAQTLRELANLSAKATDFDRPGHIFPLIAVAGGLKERQGHTEAAVTLAELAGVPPVAYIIEILREDGTMARQEDLAKLAKDQGLEYISIRDIQDYIDQEKGTKLTAGPRVTLPTRYGQFFLTDFIARGQEREPDLLLESCQPTETVPLVRVHSECATGDLFGSKRCECGPQLETALSQIGQEGGAVVYLRQEGRGIGLHDKLKAYLLQENGYDTVDANLALGHQADERDYERAALMLKQAGLTKIRLLTNNLDKVAALRAYGIDVVDRVPLEVGQANENTAYLQTKAEKLGQVFTRYQI</sequence>
<comment type="cofactor">
    <cofactor evidence="13">
        <name>Zn(2+)</name>
        <dbReference type="ChEBI" id="CHEBI:29105"/>
    </cofactor>
    <text evidence="13">Binds 1 zinc ion per subunit.</text>
</comment>
<evidence type="ECO:0000256" key="5">
    <source>
        <dbReference type="ARBA" id="ARBA00005520"/>
    </source>
</evidence>
<dbReference type="Pfam" id="PF00925">
    <property type="entry name" value="GTP_cyclohydro2"/>
    <property type="match status" value="1"/>
</dbReference>
<feature type="binding site" evidence="13">
    <location>
        <position position="272"/>
    </location>
    <ligand>
        <name>GTP</name>
        <dbReference type="ChEBI" id="CHEBI:37565"/>
    </ligand>
</feature>
<feature type="binding site" evidence="13">
    <location>
        <begin position="293"/>
        <end position="295"/>
    </location>
    <ligand>
        <name>GTP</name>
        <dbReference type="ChEBI" id="CHEBI:37565"/>
    </ligand>
</feature>
<evidence type="ECO:0000256" key="9">
    <source>
        <dbReference type="ARBA" id="ARBA00022801"/>
    </source>
</evidence>
<dbReference type="PANTHER" id="PTHR21327:SF18">
    <property type="entry name" value="3,4-DIHYDROXY-2-BUTANONE 4-PHOSPHATE SYNTHASE"/>
    <property type="match status" value="1"/>
</dbReference>
<comment type="pathway">
    <text evidence="3 13">Cofactor biosynthesis; riboflavin biosynthesis; 5-amino-6-(D-ribitylamino)uracil from GTP: step 1/4.</text>
</comment>
<evidence type="ECO:0000256" key="3">
    <source>
        <dbReference type="ARBA" id="ARBA00004853"/>
    </source>
</evidence>
<feature type="binding site" evidence="13">
    <location>
        <position position="350"/>
    </location>
    <ligand>
        <name>GTP</name>
        <dbReference type="ChEBI" id="CHEBI:37565"/>
    </ligand>
</feature>
<dbReference type="InterPro" id="IPR036144">
    <property type="entry name" value="RibA-like_sf"/>
</dbReference>
<dbReference type="Pfam" id="PF00926">
    <property type="entry name" value="DHBP_synthase"/>
    <property type="match status" value="1"/>
</dbReference>
<dbReference type="NCBIfam" id="TIGR00506">
    <property type="entry name" value="ribB"/>
    <property type="match status" value="1"/>
</dbReference>
<dbReference type="PIRSF" id="PIRSF001259">
    <property type="entry name" value="RibA"/>
    <property type="match status" value="1"/>
</dbReference>
<feature type="binding site" evidence="13">
    <location>
        <begin position="251"/>
        <end position="255"/>
    </location>
    <ligand>
        <name>GTP</name>
        <dbReference type="ChEBI" id="CHEBI:37565"/>
    </ligand>
</feature>
<feature type="binding site" evidence="13">
    <location>
        <position position="355"/>
    </location>
    <ligand>
        <name>GTP</name>
        <dbReference type="ChEBI" id="CHEBI:37565"/>
    </ligand>
</feature>
<comment type="function">
    <text evidence="2">Catalyzes the conversion of D-ribulose 5-phosphate to formate and 3,4-dihydroxy-2-butanone 4-phosphate.</text>
</comment>
<dbReference type="EC" id="3.5.4.25" evidence="13"/>
<evidence type="ECO:0000259" key="14">
    <source>
        <dbReference type="Pfam" id="PF00925"/>
    </source>
</evidence>
<feature type="binding site" evidence="13">
    <location>
        <position position="267"/>
    </location>
    <ligand>
        <name>Zn(2+)</name>
        <dbReference type="ChEBI" id="CHEBI:29105"/>
        <note>catalytic</note>
    </ligand>
</feature>
<dbReference type="GO" id="GO:0009231">
    <property type="term" value="P:riboflavin biosynthetic process"/>
    <property type="evidence" value="ECO:0007669"/>
    <property type="project" value="UniProtKB-UniRule"/>
</dbReference>
<feature type="binding site" evidence="13">
    <location>
        <position position="315"/>
    </location>
    <ligand>
        <name>GTP</name>
        <dbReference type="ChEBI" id="CHEBI:37565"/>
    </ligand>
</feature>
<evidence type="ECO:0000256" key="12">
    <source>
        <dbReference type="ARBA" id="ARBA00049295"/>
    </source>
</evidence>
<keyword evidence="11 13" id="KW-0342">GTP-binding</keyword>
<dbReference type="SUPFAM" id="SSF142695">
    <property type="entry name" value="RibA-like"/>
    <property type="match status" value="1"/>
</dbReference>
<keyword evidence="8 13" id="KW-0547">Nucleotide-binding</keyword>
<comment type="pathway">
    <text evidence="4">Cofactor biosynthesis; riboflavin biosynthesis; 2-hydroxy-3-oxobutyl phosphate from D-ribulose 5-phosphate: step 1/1.</text>
</comment>
<dbReference type="InterPro" id="IPR000422">
    <property type="entry name" value="DHBP_synthase_RibB"/>
</dbReference>
<proteinExistence type="inferred from homology"/>
<dbReference type="InterPro" id="IPR000926">
    <property type="entry name" value="RibA"/>
</dbReference>
<reference evidence="15" key="1">
    <citation type="journal article" date="2015" name="BMC Genomics">
        <title>Comparative genomics of Fructobacillus spp. and Leuconostoc spp. reveals niche-specific evolution of Fructobacillus spp.</title>
        <authorList>
            <person name="Endo A."/>
            <person name="Tanizawa Y."/>
            <person name="Tanaka N."/>
            <person name="Maeno S."/>
            <person name="Kumar H."/>
            <person name="Shiwa Y."/>
            <person name="Okada S."/>
            <person name="Yoshikawa H."/>
            <person name="Dicks L."/>
            <person name="Nakagawa J."/>
            <person name="Arita M."/>
        </authorList>
    </citation>
    <scope>NUCLEOTIDE SEQUENCE [LARGE SCALE GENOMIC DNA]</scope>
    <source>
        <strain evidence="15">F214-1</strain>
    </source>
</reference>
<feature type="binding site" evidence="13">
    <location>
        <position position="269"/>
    </location>
    <ligand>
        <name>Zn(2+)</name>
        <dbReference type="ChEBI" id="CHEBI:29105"/>
        <note>catalytic</note>
    </ligand>
</feature>
<comment type="catalytic activity">
    <reaction evidence="12 13">
        <text>GTP + 4 H2O = 2,5-diamino-6-hydroxy-4-(5-phosphoribosylamino)-pyrimidine + formate + 2 phosphate + 3 H(+)</text>
        <dbReference type="Rhea" id="RHEA:23704"/>
        <dbReference type="ChEBI" id="CHEBI:15377"/>
        <dbReference type="ChEBI" id="CHEBI:15378"/>
        <dbReference type="ChEBI" id="CHEBI:15740"/>
        <dbReference type="ChEBI" id="CHEBI:37565"/>
        <dbReference type="ChEBI" id="CHEBI:43474"/>
        <dbReference type="ChEBI" id="CHEBI:58614"/>
        <dbReference type="EC" id="3.5.4.25"/>
    </reaction>
</comment>
<dbReference type="AlphaFoldDB" id="A0A3F3H1W6"/>
<evidence type="ECO:0000256" key="10">
    <source>
        <dbReference type="ARBA" id="ARBA00022833"/>
    </source>
</evidence>
<dbReference type="CDD" id="cd00641">
    <property type="entry name" value="GTP_cyclohydro2"/>
    <property type="match status" value="1"/>
</dbReference>
<dbReference type="STRING" id="709323.GCA_001047135_00517"/>
<evidence type="ECO:0000256" key="7">
    <source>
        <dbReference type="ARBA" id="ARBA00022723"/>
    </source>
</evidence>
<dbReference type="GO" id="GO:0008686">
    <property type="term" value="F:3,4-dihydroxy-2-butanone-4-phosphate synthase activity"/>
    <property type="evidence" value="ECO:0007669"/>
    <property type="project" value="UniProtKB-EC"/>
</dbReference>
<comment type="similarity">
    <text evidence="13">Belongs to the GTP cyclohydrolase II family.</text>
</comment>
<evidence type="ECO:0000256" key="11">
    <source>
        <dbReference type="ARBA" id="ARBA00023134"/>
    </source>
</evidence>
<dbReference type="FunFam" id="3.40.50.10990:FF:000002">
    <property type="entry name" value="GTP cyclohydrolase-2"/>
    <property type="match status" value="1"/>
</dbReference>
<dbReference type="HAMAP" id="MF_00179">
    <property type="entry name" value="RibA"/>
    <property type="match status" value="1"/>
</dbReference>
<feature type="active site" description="Proton acceptor" evidence="13">
    <location>
        <position position="327"/>
    </location>
</feature>
<dbReference type="NCBIfam" id="NF001591">
    <property type="entry name" value="PRK00393.1"/>
    <property type="match status" value="1"/>
</dbReference>
<protein>
    <recommendedName>
        <fullName evidence="13">GTP cyclohydrolase-2</fullName>
        <ecNumber evidence="13">3.5.4.25</ecNumber>
    </recommendedName>
    <alternativeName>
        <fullName evidence="13">GTP cyclohydrolase II</fullName>
    </alternativeName>
</protein>
<evidence type="ECO:0000313" key="15">
    <source>
        <dbReference type="EMBL" id="GAP03972.1"/>
    </source>
</evidence>
<dbReference type="PANTHER" id="PTHR21327">
    <property type="entry name" value="GTP CYCLOHYDROLASE II-RELATED"/>
    <property type="match status" value="1"/>
</dbReference>
<evidence type="ECO:0000256" key="8">
    <source>
        <dbReference type="ARBA" id="ARBA00022741"/>
    </source>
</evidence>
<keyword evidence="9 13" id="KW-0378">Hydrolase</keyword>
<name>A0A3F3H1W6_9LACO</name>
<dbReference type="Proteomes" id="UP000064514">
    <property type="component" value="Unassembled WGS sequence"/>
</dbReference>
<keyword evidence="6 13" id="KW-0686">Riboflavin biosynthesis</keyword>
<evidence type="ECO:0000256" key="1">
    <source>
        <dbReference type="ARBA" id="ARBA00000141"/>
    </source>
</evidence>
<dbReference type="GO" id="GO:0005525">
    <property type="term" value="F:GTP binding"/>
    <property type="evidence" value="ECO:0007669"/>
    <property type="project" value="UniProtKB-KW"/>
</dbReference>
<dbReference type="GO" id="GO:0003935">
    <property type="term" value="F:GTP cyclohydrolase II activity"/>
    <property type="evidence" value="ECO:0007669"/>
    <property type="project" value="UniProtKB-UniRule"/>
</dbReference>
<evidence type="ECO:0000256" key="4">
    <source>
        <dbReference type="ARBA" id="ARBA00004904"/>
    </source>
</evidence>
<keyword evidence="10 13" id="KW-0862">Zinc</keyword>
<gene>
    <name evidence="13" type="primary">ribA</name>
    <name evidence="15" type="ORF">FTRO_0021410</name>
</gene>
<dbReference type="InterPro" id="IPR017945">
    <property type="entry name" value="DHBP_synth_RibB-like_a/b_dom"/>
</dbReference>
<comment type="similarity">
    <text evidence="5">In the N-terminal section; belongs to the DHBP synthase family.</text>
</comment>
<dbReference type="Gene3D" id="3.40.50.10990">
    <property type="entry name" value="GTP cyclohydrolase II"/>
    <property type="match status" value="1"/>
</dbReference>
<dbReference type="EMBL" id="DF968079">
    <property type="protein sequence ID" value="GAP03972.1"/>
    <property type="molecule type" value="Genomic_DNA"/>
</dbReference>
<dbReference type="GO" id="GO:0005829">
    <property type="term" value="C:cytosol"/>
    <property type="evidence" value="ECO:0007669"/>
    <property type="project" value="TreeGrafter"/>
</dbReference>
<dbReference type="InterPro" id="IPR032677">
    <property type="entry name" value="GTP_cyclohydro_II"/>
</dbReference>
<organism evidence="15">
    <name type="scientific">Fructobacillus tropaeoli</name>
    <dbReference type="NCBI Taxonomy" id="709323"/>
    <lineage>
        <taxon>Bacteria</taxon>
        <taxon>Bacillati</taxon>
        <taxon>Bacillota</taxon>
        <taxon>Bacilli</taxon>
        <taxon>Lactobacillales</taxon>
        <taxon>Lactobacillaceae</taxon>
        <taxon>Fructobacillus</taxon>
    </lineage>
</organism>
<dbReference type="GO" id="GO:0008270">
    <property type="term" value="F:zinc ion binding"/>
    <property type="evidence" value="ECO:0007669"/>
    <property type="project" value="UniProtKB-UniRule"/>
</dbReference>
<evidence type="ECO:0000256" key="13">
    <source>
        <dbReference type="HAMAP-Rule" id="MF_00179"/>
    </source>
</evidence>
<dbReference type="NCBIfam" id="TIGR00505">
    <property type="entry name" value="ribA"/>
    <property type="match status" value="1"/>
</dbReference>
<comment type="function">
    <text evidence="13">Catalyzes the conversion of GTP to 2,5-diamino-6-ribosylamino-4(3H)-pyrimidinone 5'-phosphate (DARP), formate and pyrophosphate.</text>
</comment>
<accession>A0A3F3H1W6</accession>
<comment type="catalytic activity">
    <reaction evidence="1">
        <text>D-ribulose 5-phosphate = (2S)-2-hydroxy-3-oxobutyl phosphate + formate + H(+)</text>
        <dbReference type="Rhea" id="RHEA:18457"/>
        <dbReference type="ChEBI" id="CHEBI:15378"/>
        <dbReference type="ChEBI" id="CHEBI:15740"/>
        <dbReference type="ChEBI" id="CHEBI:58121"/>
        <dbReference type="ChEBI" id="CHEBI:58830"/>
        <dbReference type="EC" id="4.1.99.12"/>
    </reaction>
</comment>
<dbReference type="SUPFAM" id="SSF55821">
    <property type="entry name" value="YrdC/RibB"/>
    <property type="match status" value="1"/>
</dbReference>
<dbReference type="UniPathway" id="UPA00275">
    <property type="reaction ID" value="UER00399"/>
</dbReference>
<feature type="active site" description="Nucleophile" evidence="13">
    <location>
        <position position="329"/>
    </location>
</feature>
<feature type="domain" description="GTP cyclohydrolase II" evidence="14">
    <location>
        <begin position="211"/>
        <end position="371"/>
    </location>
</feature>
<feature type="binding site" evidence="13">
    <location>
        <position position="256"/>
    </location>
    <ligand>
        <name>Zn(2+)</name>
        <dbReference type="ChEBI" id="CHEBI:29105"/>
        <note>catalytic</note>
    </ligand>
</feature>
<keyword evidence="7 13" id="KW-0479">Metal-binding</keyword>
<dbReference type="RefSeq" id="WP_059393446.1">
    <property type="nucleotide sequence ID" value="NZ_DF968079.1"/>
</dbReference>
<evidence type="ECO:0000256" key="2">
    <source>
        <dbReference type="ARBA" id="ARBA00002284"/>
    </source>
</evidence>
<dbReference type="Gene3D" id="3.90.870.10">
    <property type="entry name" value="DHBP synthase"/>
    <property type="match status" value="1"/>
</dbReference>